<dbReference type="Gene3D" id="3.30.2040.10">
    <property type="entry name" value="PSTPO5379-like domain"/>
    <property type="match status" value="1"/>
</dbReference>
<proteinExistence type="inferred from homology"/>
<dbReference type="InterPro" id="IPR038021">
    <property type="entry name" value="Putative_hydro-lyase"/>
</dbReference>
<comment type="similarity">
    <text evidence="1 3">Belongs to the D-glutamate cyclase family.</text>
</comment>
<protein>
    <recommendedName>
        <fullName evidence="3">Putative hydro-lyase ABE41_017855</fullName>
        <ecNumber evidence="3">4.2.1.-</ecNumber>
    </recommendedName>
</protein>
<evidence type="ECO:0000313" key="5">
    <source>
        <dbReference type="Proteomes" id="UP000077412"/>
    </source>
</evidence>
<dbReference type="OrthoDB" id="149585at2"/>
<gene>
    <name evidence="4" type="ORF">ABE41_017855</name>
</gene>
<keyword evidence="5" id="KW-1185">Reference proteome</keyword>
<dbReference type="PIRSF" id="PIRSF029755">
    <property type="entry name" value="UCP029755"/>
    <property type="match status" value="1"/>
</dbReference>
<dbReference type="KEGG" id="far:ABE41_017855"/>
<sequence length="263" mass="29298">MNALDRMNPADARDMIRRGEWTKPTSGLANGYTQGNLVVLPKELAFEFLLFCQRNPKPCPVLYVTEPGSAVPALVAPDADLRVDIPKYRVYRRGELIEEKTDITDLWDDGMVGFLLGCSFTFEHALMNNGIPVRHIDRGCNVPMFKTNIECVKAGRFEGPMVVSMRPLPEKDVVRAVQVTSRFPSVHGAPVHIGNPESIGIYDLYQPDFGDPVQIHEGEVPVFWACGVTPQAVAMHVKPEIMITHAPGHMFITDVRDEKFGVL</sequence>
<dbReference type="InterPro" id="IPR016938">
    <property type="entry name" value="UPF0317"/>
</dbReference>
<name>A0A1B1Z8W6_9BACL</name>
<dbReference type="GO" id="GO:0016829">
    <property type="term" value="F:lyase activity"/>
    <property type="evidence" value="ECO:0007669"/>
    <property type="project" value="UniProtKB-KW"/>
</dbReference>
<dbReference type="Pfam" id="PF07286">
    <property type="entry name" value="D-Glu_cyclase"/>
    <property type="match status" value="1"/>
</dbReference>
<dbReference type="Gene3D" id="3.40.1640.10">
    <property type="entry name" value="PSTPO5379-like"/>
    <property type="match status" value="1"/>
</dbReference>
<dbReference type="EMBL" id="CP016761">
    <property type="protein sequence ID" value="ANX13880.1"/>
    <property type="molecule type" value="Genomic_DNA"/>
</dbReference>
<dbReference type="InterPro" id="IPR009906">
    <property type="entry name" value="D-Glu_cyclase"/>
</dbReference>
<dbReference type="PANTHER" id="PTHR32022:SF10">
    <property type="entry name" value="D-GLUTAMATE CYCLASE, MITOCHONDRIAL"/>
    <property type="match status" value="1"/>
</dbReference>
<keyword evidence="2 3" id="KW-0456">Lyase</keyword>
<dbReference type="FunFam" id="3.30.2040.10:FF:000001">
    <property type="entry name" value="D-glutamate cyclase, mitochondrial"/>
    <property type="match status" value="1"/>
</dbReference>
<dbReference type="PANTHER" id="PTHR32022">
    <property type="entry name" value="D-GLUTAMATE CYCLASE, MITOCHONDRIAL"/>
    <property type="match status" value="1"/>
</dbReference>
<dbReference type="Proteomes" id="UP000077412">
    <property type="component" value="Chromosome"/>
</dbReference>
<dbReference type="HAMAP" id="MF_01830">
    <property type="entry name" value="Hydro_lyase"/>
    <property type="match status" value="1"/>
</dbReference>
<accession>A0A1B1Z8W6</accession>
<evidence type="ECO:0000256" key="2">
    <source>
        <dbReference type="ARBA" id="ARBA00023239"/>
    </source>
</evidence>
<dbReference type="NCBIfam" id="NF003969">
    <property type="entry name" value="PRK05463.1"/>
    <property type="match status" value="1"/>
</dbReference>
<dbReference type="STRING" id="255247.ABE41_017855"/>
<evidence type="ECO:0000256" key="3">
    <source>
        <dbReference type="HAMAP-Rule" id="MF_01830"/>
    </source>
</evidence>
<dbReference type="RefSeq" id="WP_066293302.1">
    <property type="nucleotide sequence ID" value="NZ_CP016761.1"/>
</dbReference>
<evidence type="ECO:0000256" key="1">
    <source>
        <dbReference type="ARBA" id="ARBA00007896"/>
    </source>
</evidence>
<reference evidence="4 5" key="1">
    <citation type="submission" date="2016-08" db="EMBL/GenBank/DDBJ databases">
        <title>Complete genome sequence of Fictibacillus arsenicus G25-54, a strain with toxicity to nematodes and a potential arsenic-resistance activity.</title>
        <authorList>
            <person name="Zheng Z."/>
        </authorList>
    </citation>
    <scope>NUCLEOTIDE SEQUENCE [LARGE SCALE GENOMIC DNA]</scope>
    <source>
        <strain evidence="4 5">G25-54</strain>
    </source>
</reference>
<dbReference type="SUPFAM" id="SSF160920">
    <property type="entry name" value="PSTPO5379-like"/>
    <property type="match status" value="1"/>
</dbReference>
<organism evidence="4 5">
    <name type="scientific">Fictibacillus arsenicus</name>
    <dbReference type="NCBI Taxonomy" id="255247"/>
    <lineage>
        <taxon>Bacteria</taxon>
        <taxon>Bacillati</taxon>
        <taxon>Bacillota</taxon>
        <taxon>Bacilli</taxon>
        <taxon>Bacillales</taxon>
        <taxon>Fictibacillaceae</taxon>
        <taxon>Fictibacillus</taxon>
    </lineage>
</organism>
<dbReference type="AlphaFoldDB" id="A0A1B1Z8W6"/>
<dbReference type="EC" id="4.2.1.-" evidence="3"/>
<evidence type="ECO:0000313" key="4">
    <source>
        <dbReference type="EMBL" id="ANX13880.1"/>
    </source>
</evidence>